<dbReference type="OrthoDB" id="9797028at2"/>
<feature type="transmembrane region" description="Helical" evidence="6">
    <location>
        <begin position="154"/>
        <end position="177"/>
    </location>
</feature>
<keyword evidence="5 6" id="KW-0472">Membrane</keyword>
<feature type="transmembrane region" description="Helical" evidence="6">
    <location>
        <begin position="105"/>
        <end position="133"/>
    </location>
</feature>
<evidence type="ECO:0000313" key="7">
    <source>
        <dbReference type="EMBL" id="SFU02150.1"/>
    </source>
</evidence>
<evidence type="ECO:0000256" key="1">
    <source>
        <dbReference type="ARBA" id="ARBA00004651"/>
    </source>
</evidence>
<feature type="transmembrane region" description="Helical" evidence="6">
    <location>
        <begin position="189"/>
        <end position="213"/>
    </location>
</feature>
<dbReference type="GO" id="GO:0005886">
    <property type="term" value="C:plasma membrane"/>
    <property type="evidence" value="ECO:0007669"/>
    <property type="project" value="UniProtKB-SubCell"/>
</dbReference>
<dbReference type="Proteomes" id="UP000198844">
    <property type="component" value="Unassembled WGS sequence"/>
</dbReference>
<dbReference type="AlphaFoldDB" id="A0A1I7CRR0"/>
<evidence type="ECO:0000256" key="4">
    <source>
        <dbReference type="ARBA" id="ARBA00022989"/>
    </source>
</evidence>
<evidence type="ECO:0000256" key="3">
    <source>
        <dbReference type="ARBA" id="ARBA00022692"/>
    </source>
</evidence>
<comment type="subcellular location">
    <subcellularLocation>
        <location evidence="1">Cell membrane</location>
        <topology evidence="1">Multi-pass membrane protein</topology>
    </subcellularLocation>
</comment>
<sequence>MDIDTLSAENLQLVARRQANWAIGAFKQFADDRCAAMAASIAFYAAFSLAPTLVMVIAVAGWFFGAAAARGELFNHIHGLLGDQAAAGVQTIVENAHHSGSAGGIAAIISFSMLAIGASATFSSLNSALNMVWPYTGPRSSSVIAMVRVRLISFGLVLGVAFLLIVSLVLDTVITFIGKWLWGNSPYVVIGNLLQLGVGLLVLAFAFAGLLKFLPDAKVQWRDAFVGGIVAAVLFSAGKKLFALYIAHAGMASSFGAAGSLAVLLMWLYFSAAVLLLGAEFSAARGRMHDPRGGWGMQENSPPGSRAMLASVLAASTVSADAVPRVDNRETPAGGHARATGAAAAVARGVETPASASPQVGPRKKTSARATAVKIGRTVVLAEAQATRVAAVTLVEAGRTAVAADRYVRRHPWTSVLFAAAAGLAAAAVARRNAGDNGPGA</sequence>
<proteinExistence type="predicted"/>
<dbReference type="InterPro" id="IPR017039">
    <property type="entry name" value="Virul_fac_BrkB"/>
</dbReference>
<organism evidence="7 8">
    <name type="scientific">Paraburkholderia aspalathi</name>
    <dbReference type="NCBI Taxonomy" id="1324617"/>
    <lineage>
        <taxon>Bacteria</taxon>
        <taxon>Pseudomonadati</taxon>
        <taxon>Pseudomonadota</taxon>
        <taxon>Betaproteobacteria</taxon>
        <taxon>Burkholderiales</taxon>
        <taxon>Burkholderiaceae</taxon>
        <taxon>Paraburkholderia</taxon>
    </lineage>
</organism>
<keyword evidence="2" id="KW-1003">Cell membrane</keyword>
<keyword evidence="4 6" id="KW-1133">Transmembrane helix</keyword>
<accession>A0A1I7CRR0</accession>
<evidence type="ECO:0000256" key="5">
    <source>
        <dbReference type="ARBA" id="ARBA00023136"/>
    </source>
</evidence>
<reference evidence="7 8" key="1">
    <citation type="submission" date="2016-10" db="EMBL/GenBank/DDBJ databases">
        <authorList>
            <person name="de Groot N.N."/>
        </authorList>
    </citation>
    <scope>NUCLEOTIDE SEQUENCE [LARGE SCALE GENOMIC DNA]</scope>
    <source>
        <strain evidence="7 8">LMG 27731</strain>
    </source>
</reference>
<dbReference type="PANTHER" id="PTHR30213:SF1">
    <property type="entry name" value="INNER MEMBRANE PROTEIN YHJD"/>
    <property type="match status" value="1"/>
</dbReference>
<dbReference type="EMBL" id="FPBH01000007">
    <property type="protein sequence ID" value="SFU02150.1"/>
    <property type="molecule type" value="Genomic_DNA"/>
</dbReference>
<dbReference type="NCBIfam" id="TIGR00765">
    <property type="entry name" value="yihY_not_rbn"/>
    <property type="match status" value="1"/>
</dbReference>
<gene>
    <name evidence="7" type="ORF">SAMN05192563_1007193</name>
</gene>
<dbReference type="Pfam" id="PF03631">
    <property type="entry name" value="Virul_fac_BrkB"/>
    <property type="match status" value="1"/>
</dbReference>
<evidence type="ECO:0000313" key="8">
    <source>
        <dbReference type="Proteomes" id="UP000198844"/>
    </source>
</evidence>
<feature type="transmembrane region" description="Helical" evidence="6">
    <location>
        <begin position="225"/>
        <end position="246"/>
    </location>
</feature>
<protein>
    <submittedName>
        <fullName evidence="7">Membrane protein</fullName>
    </submittedName>
</protein>
<evidence type="ECO:0000256" key="2">
    <source>
        <dbReference type="ARBA" id="ARBA00022475"/>
    </source>
</evidence>
<dbReference type="RefSeq" id="WP_093634841.1">
    <property type="nucleotide sequence ID" value="NZ_CAJNBE010000023.1"/>
</dbReference>
<dbReference type="PANTHER" id="PTHR30213">
    <property type="entry name" value="INNER MEMBRANE PROTEIN YHJD"/>
    <property type="match status" value="1"/>
</dbReference>
<feature type="transmembrane region" description="Helical" evidence="6">
    <location>
        <begin position="258"/>
        <end position="279"/>
    </location>
</feature>
<feature type="transmembrane region" description="Helical" evidence="6">
    <location>
        <begin position="41"/>
        <end position="64"/>
    </location>
</feature>
<name>A0A1I7CRR0_9BURK</name>
<keyword evidence="3 6" id="KW-0812">Transmembrane</keyword>
<evidence type="ECO:0000256" key="6">
    <source>
        <dbReference type="SAM" id="Phobius"/>
    </source>
</evidence>